<dbReference type="Proteomes" id="UP000799753">
    <property type="component" value="Unassembled WGS sequence"/>
</dbReference>
<evidence type="ECO:0000313" key="3">
    <source>
        <dbReference type="EMBL" id="KAF2634914.1"/>
    </source>
</evidence>
<dbReference type="GO" id="GO:0008168">
    <property type="term" value="F:methyltransferase activity"/>
    <property type="evidence" value="ECO:0007669"/>
    <property type="project" value="InterPro"/>
</dbReference>
<dbReference type="GO" id="GO:0006355">
    <property type="term" value="P:regulation of DNA-templated transcription"/>
    <property type="evidence" value="ECO:0007669"/>
    <property type="project" value="InterPro"/>
</dbReference>
<dbReference type="GO" id="GO:0003677">
    <property type="term" value="F:DNA binding"/>
    <property type="evidence" value="ECO:0007669"/>
    <property type="project" value="InterPro"/>
</dbReference>
<dbReference type="Gene3D" id="1.10.10.60">
    <property type="entry name" value="Homeodomain-like"/>
    <property type="match status" value="1"/>
</dbReference>
<dbReference type="SUPFAM" id="SSF57884">
    <property type="entry name" value="Ada DNA repair protein, N-terminal domain (N-Ada 10)"/>
    <property type="match status" value="1"/>
</dbReference>
<dbReference type="InterPro" id="IPR004026">
    <property type="entry name" value="Ada_DNA_repair_Zn-bd"/>
</dbReference>
<sequence>MSFTTDAARWRALSMHDPTANNHFVYTVKSTLIYCRPTCPARLARRANIGFCNTPAQAEAAGYRACKRCQPNIKASQNPQEKAVAKACTLIEETLLEWEGKGKHNPRLHLAKSVGLTPRYFHKIFKDKMRVTPKEYAKAKMGEKSAGPTTVPQDAAADVDLFDLDDFDFNDLINFDLDETLPVGVPFTLPVMPPLPGIQLPAALGTFDPESVSAGPADIDKLSKWLASDKAPVETTASFELDTALVLSSEMIPNGEGVYMNLFV</sequence>
<name>A0A6A6RLK0_9PLEO</name>
<dbReference type="Gene3D" id="3.40.10.10">
    <property type="entry name" value="DNA Methylphosphotriester Repair Domain"/>
    <property type="match status" value="1"/>
</dbReference>
<accession>A0A6A6RLK0</accession>
<evidence type="ECO:0000256" key="1">
    <source>
        <dbReference type="ARBA" id="ARBA00023159"/>
    </source>
</evidence>
<proteinExistence type="predicted"/>
<keyword evidence="4" id="KW-1185">Reference proteome</keyword>
<dbReference type="Pfam" id="PF02805">
    <property type="entry name" value="Ada_Zn_binding"/>
    <property type="match status" value="1"/>
</dbReference>
<protein>
    <recommendedName>
        <fullName evidence="2">Ada DNA repair metal-binding domain-containing protein</fullName>
    </recommendedName>
</protein>
<dbReference type="EMBL" id="MU006812">
    <property type="protein sequence ID" value="KAF2634914.1"/>
    <property type="molecule type" value="Genomic_DNA"/>
</dbReference>
<dbReference type="GO" id="GO:0006281">
    <property type="term" value="P:DNA repair"/>
    <property type="evidence" value="ECO:0007669"/>
    <property type="project" value="InterPro"/>
</dbReference>
<keyword evidence="1" id="KW-0010">Activator</keyword>
<feature type="domain" description="Ada DNA repair metal-binding" evidence="2">
    <location>
        <begin position="8"/>
        <end position="71"/>
    </location>
</feature>
<reference evidence="3" key="1">
    <citation type="journal article" date="2020" name="Stud. Mycol.">
        <title>101 Dothideomycetes genomes: a test case for predicting lifestyles and emergence of pathogens.</title>
        <authorList>
            <person name="Haridas S."/>
            <person name="Albert R."/>
            <person name="Binder M."/>
            <person name="Bloem J."/>
            <person name="Labutti K."/>
            <person name="Salamov A."/>
            <person name="Andreopoulos B."/>
            <person name="Baker S."/>
            <person name="Barry K."/>
            <person name="Bills G."/>
            <person name="Bluhm B."/>
            <person name="Cannon C."/>
            <person name="Castanera R."/>
            <person name="Culley D."/>
            <person name="Daum C."/>
            <person name="Ezra D."/>
            <person name="Gonzalez J."/>
            <person name="Henrissat B."/>
            <person name="Kuo A."/>
            <person name="Liang C."/>
            <person name="Lipzen A."/>
            <person name="Lutzoni F."/>
            <person name="Magnuson J."/>
            <person name="Mondo S."/>
            <person name="Nolan M."/>
            <person name="Ohm R."/>
            <person name="Pangilinan J."/>
            <person name="Park H.-J."/>
            <person name="Ramirez L."/>
            <person name="Alfaro M."/>
            <person name="Sun H."/>
            <person name="Tritt A."/>
            <person name="Yoshinaga Y."/>
            <person name="Zwiers L.-H."/>
            <person name="Turgeon B."/>
            <person name="Goodwin S."/>
            <person name="Spatafora J."/>
            <person name="Crous P."/>
            <person name="Grigoriev I."/>
        </authorList>
    </citation>
    <scope>NUCLEOTIDE SEQUENCE</scope>
    <source>
        <strain evidence="3">CBS 473.64</strain>
    </source>
</reference>
<gene>
    <name evidence="3" type="ORF">P280DRAFT_474217</name>
</gene>
<dbReference type="AlphaFoldDB" id="A0A6A6RLK0"/>
<dbReference type="GO" id="GO:0008270">
    <property type="term" value="F:zinc ion binding"/>
    <property type="evidence" value="ECO:0007669"/>
    <property type="project" value="InterPro"/>
</dbReference>
<organism evidence="3 4">
    <name type="scientific">Massarina eburnea CBS 473.64</name>
    <dbReference type="NCBI Taxonomy" id="1395130"/>
    <lineage>
        <taxon>Eukaryota</taxon>
        <taxon>Fungi</taxon>
        <taxon>Dikarya</taxon>
        <taxon>Ascomycota</taxon>
        <taxon>Pezizomycotina</taxon>
        <taxon>Dothideomycetes</taxon>
        <taxon>Pleosporomycetidae</taxon>
        <taxon>Pleosporales</taxon>
        <taxon>Massarineae</taxon>
        <taxon>Massarinaceae</taxon>
        <taxon>Massarina</taxon>
    </lineage>
</organism>
<dbReference type="InterPro" id="IPR035451">
    <property type="entry name" value="Ada-like_dom_sf"/>
</dbReference>
<evidence type="ECO:0000313" key="4">
    <source>
        <dbReference type="Proteomes" id="UP000799753"/>
    </source>
</evidence>
<dbReference type="OrthoDB" id="2447880at2759"/>
<evidence type="ECO:0000259" key="2">
    <source>
        <dbReference type="Pfam" id="PF02805"/>
    </source>
</evidence>